<organism evidence="5 6">
    <name type="scientific">Cryptosporangium minutisporangium</name>
    <dbReference type="NCBI Taxonomy" id="113569"/>
    <lineage>
        <taxon>Bacteria</taxon>
        <taxon>Bacillati</taxon>
        <taxon>Actinomycetota</taxon>
        <taxon>Actinomycetes</taxon>
        <taxon>Cryptosporangiales</taxon>
        <taxon>Cryptosporangiaceae</taxon>
        <taxon>Cryptosporangium</taxon>
    </lineage>
</organism>
<evidence type="ECO:0000256" key="3">
    <source>
        <dbReference type="ARBA" id="ARBA00022723"/>
    </source>
</evidence>
<evidence type="ECO:0000313" key="6">
    <source>
        <dbReference type="Proteomes" id="UP001501676"/>
    </source>
</evidence>
<accession>A0ABP6T159</accession>
<keyword evidence="1" id="KW-0813">Transport</keyword>
<proteinExistence type="predicted"/>
<dbReference type="Proteomes" id="UP001501676">
    <property type="component" value="Unassembled WGS sequence"/>
</dbReference>
<dbReference type="InterPro" id="IPR001486">
    <property type="entry name" value="Hemoglobin_trunc"/>
</dbReference>
<keyword evidence="4" id="KW-0408">Iron</keyword>
<gene>
    <name evidence="5" type="ORF">GCM10020369_44600</name>
</gene>
<dbReference type="Gene3D" id="1.10.490.10">
    <property type="entry name" value="Globins"/>
    <property type="match status" value="1"/>
</dbReference>
<keyword evidence="2" id="KW-0349">Heme</keyword>
<name>A0ABP6T159_9ACTN</name>
<evidence type="ECO:0000256" key="2">
    <source>
        <dbReference type="ARBA" id="ARBA00022617"/>
    </source>
</evidence>
<keyword evidence="3" id="KW-0479">Metal-binding</keyword>
<dbReference type="EMBL" id="BAAAYN010000029">
    <property type="protein sequence ID" value="GAA3390484.1"/>
    <property type="molecule type" value="Genomic_DNA"/>
</dbReference>
<dbReference type="RefSeq" id="WP_345730114.1">
    <property type="nucleotide sequence ID" value="NZ_BAAAYN010000029.1"/>
</dbReference>
<evidence type="ECO:0000256" key="1">
    <source>
        <dbReference type="ARBA" id="ARBA00022448"/>
    </source>
</evidence>
<dbReference type="InterPro" id="IPR012292">
    <property type="entry name" value="Globin/Proto"/>
</dbReference>
<sequence length="124" mass="12714">MGTEAAPDTNFDRIGGAPAVAAVVDVFYEEVLADPLLAPYFEGVDLERLKEHQRLFVGQALGAGPPYTGRAMNVAHAGLGITPAAFAAVIGHLGAALADAGADDEMIYQAVDALAPLAPEIITA</sequence>
<dbReference type="Pfam" id="PF01152">
    <property type="entry name" value="Bac_globin"/>
    <property type="match status" value="1"/>
</dbReference>
<dbReference type="InterPro" id="IPR009050">
    <property type="entry name" value="Globin-like_sf"/>
</dbReference>
<dbReference type="CDD" id="cd00454">
    <property type="entry name" value="TrHb1_N"/>
    <property type="match status" value="1"/>
</dbReference>
<keyword evidence="6" id="KW-1185">Reference proteome</keyword>
<reference evidence="6" key="1">
    <citation type="journal article" date="2019" name="Int. J. Syst. Evol. Microbiol.">
        <title>The Global Catalogue of Microorganisms (GCM) 10K type strain sequencing project: providing services to taxonomists for standard genome sequencing and annotation.</title>
        <authorList>
            <consortium name="The Broad Institute Genomics Platform"/>
            <consortium name="The Broad Institute Genome Sequencing Center for Infectious Disease"/>
            <person name="Wu L."/>
            <person name="Ma J."/>
        </authorList>
    </citation>
    <scope>NUCLEOTIDE SEQUENCE [LARGE SCALE GENOMIC DNA]</scope>
    <source>
        <strain evidence="6">JCM 9458</strain>
    </source>
</reference>
<evidence type="ECO:0000313" key="5">
    <source>
        <dbReference type="EMBL" id="GAA3390484.1"/>
    </source>
</evidence>
<comment type="caution">
    <text evidence="5">The sequence shown here is derived from an EMBL/GenBank/DDBJ whole genome shotgun (WGS) entry which is preliminary data.</text>
</comment>
<dbReference type="SUPFAM" id="SSF46458">
    <property type="entry name" value="Globin-like"/>
    <property type="match status" value="1"/>
</dbReference>
<evidence type="ECO:0000256" key="4">
    <source>
        <dbReference type="ARBA" id="ARBA00023004"/>
    </source>
</evidence>
<protein>
    <submittedName>
        <fullName evidence="5">Group 1 truncated hemoglobin</fullName>
    </submittedName>
</protein>